<keyword evidence="5" id="KW-1003">Cell membrane</keyword>
<evidence type="ECO:0000256" key="9">
    <source>
        <dbReference type="ARBA" id="ARBA00022989"/>
    </source>
</evidence>
<dbReference type="InterPro" id="IPR050829">
    <property type="entry name" value="CorA_MIT"/>
</dbReference>
<evidence type="ECO:0000256" key="7">
    <source>
        <dbReference type="ARBA" id="ARBA00022692"/>
    </source>
</evidence>
<gene>
    <name evidence="14" type="ORF">FJQ55_04205</name>
</gene>
<dbReference type="RefSeq" id="WP_140826445.1">
    <property type="nucleotide sequence ID" value="NZ_VFYP01000001.1"/>
</dbReference>
<evidence type="ECO:0000256" key="11">
    <source>
        <dbReference type="ARBA" id="ARBA00023136"/>
    </source>
</evidence>
<name>A0A504UYC4_9HYPH</name>
<dbReference type="GO" id="GO:0015095">
    <property type="term" value="F:magnesium ion transmembrane transporter activity"/>
    <property type="evidence" value="ECO:0007669"/>
    <property type="project" value="TreeGrafter"/>
</dbReference>
<comment type="caution">
    <text evidence="14">The sequence shown here is derived from an EMBL/GenBank/DDBJ whole genome shotgun (WGS) entry which is preliminary data.</text>
</comment>
<evidence type="ECO:0000256" key="8">
    <source>
        <dbReference type="ARBA" id="ARBA00022842"/>
    </source>
</evidence>
<dbReference type="PANTHER" id="PTHR47685">
    <property type="entry name" value="MAGNESIUM TRANSPORT PROTEIN CORA"/>
    <property type="match status" value="1"/>
</dbReference>
<dbReference type="FunFam" id="1.20.58.340:FF:000001">
    <property type="entry name" value="Magnesium transport protein CorA"/>
    <property type="match status" value="1"/>
</dbReference>
<keyword evidence="9 13" id="KW-1133">Transmembrane helix</keyword>
<evidence type="ECO:0000256" key="4">
    <source>
        <dbReference type="ARBA" id="ARBA00022448"/>
    </source>
</evidence>
<comment type="subcellular location">
    <subcellularLocation>
        <location evidence="1">Cell inner membrane</location>
        <topology evidence="1">Multi-pass membrane protein</topology>
    </subcellularLocation>
</comment>
<sequence length="325" mass="36123">MIRAYRTDGSAEILGPQSAKDHISPDIIWIDLISPSVEEEEYVERSIGIPLPTREELKDIEPSSRLYLENDAVYMTASLIYKADTPLPQLTDIAFILHDNRLITIRYAEPKSFALFSASLLRLNGQCKSGAALLGSLLETVADRTAEILETLAARLDTLSVAVFVDRKAAKRRPPRFLEDKLLDIAAHHQLVSKVRDSLVSLSRLVTFLSSQSVIRSDTLANELCTIVARDIQSLAEHAAFVGNNITFMLDASLGLISVEQNAIIKIFSIASVVFLPPTLVASIYGMNFRIMPELDWSFGYPVALVAMLVSAVIPFLFFRWKGWL</sequence>
<evidence type="ECO:0000313" key="15">
    <source>
        <dbReference type="Proteomes" id="UP000316429"/>
    </source>
</evidence>
<dbReference type="OrthoDB" id="9803416at2"/>
<dbReference type="Proteomes" id="UP000316429">
    <property type="component" value="Unassembled WGS sequence"/>
</dbReference>
<dbReference type="GO" id="GO:0015087">
    <property type="term" value="F:cobalt ion transmembrane transporter activity"/>
    <property type="evidence" value="ECO:0007669"/>
    <property type="project" value="TreeGrafter"/>
</dbReference>
<keyword evidence="11 13" id="KW-0472">Membrane</keyword>
<dbReference type="InterPro" id="IPR002523">
    <property type="entry name" value="MgTranspt_CorA/ZnTranspt_ZntB"/>
</dbReference>
<dbReference type="Pfam" id="PF01544">
    <property type="entry name" value="CorA"/>
    <property type="match status" value="1"/>
</dbReference>
<dbReference type="AlphaFoldDB" id="A0A504UYC4"/>
<dbReference type="EMBL" id="VFYP01000001">
    <property type="protein sequence ID" value="TPP10083.1"/>
    <property type="molecule type" value="Genomic_DNA"/>
</dbReference>
<evidence type="ECO:0000256" key="12">
    <source>
        <dbReference type="ARBA" id="ARBA00034269"/>
    </source>
</evidence>
<accession>A0A504UYC4</accession>
<evidence type="ECO:0000313" key="14">
    <source>
        <dbReference type="EMBL" id="TPP10083.1"/>
    </source>
</evidence>
<evidence type="ECO:0000256" key="6">
    <source>
        <dbReference type="ARBA" id="ARBA00022519"/>
    </source>
</evidence>
<reference evidence="14 15" key="1">
    <citation type="submission" date="2019-06" db="EMBL/GenBank/DDBJ databases">
        <title>Rhizobium sp. CL12 isolated from roots of soybean.</title>
        <authorList>
            <person name="Wang C."/>
        </authorList>
    </citation>
    <scope>NUCLEOTIDE SEQUENCE [LARGE SCALE GENOMIC DNA]</scope>
    <source>
        <strain evidence="14 15">CL12</strain>
    </source>
</reference>
<comment type="catalytic activity">
    <reaction evidence="12">
        <text>Mg(2+)(in) = Mg(2+)(out)</text>
        <dbReference type="Rhea" id="RHEA:29827"/>
        <dbReference type="ChEBI" id="CHEBI:18420"/>
    </reaction>
</comment>
<dbReference type="GO" id="GO:0015099">
    <property type="term" value="F:nickel cation transmembrane transporter activity"/>
    <property type="evidence" value="ECO:0007669"/>
    <property type="project" value="TreeGrafter"/>
</dbReference>
<feature type="transmembrane region" description="Helical" evidence="13">
    <location>
        <begin position="299"/>
        <end position="319"/>
    </location>
</feature>
<keyword evidence="10" id="KW-0406">Ion transport</keyword>
<evidence type="ECO:0000256" key="1">
    <source>
        <dbReference type="ARBA" id="ARBA00004429"/>
    </source>
</evidence>
<evidence type="ECO:0000256" key="13">
    <source>
        <dbReference type="SAM" id="Phobius"/>
    </source>
</evidence>
<dbReference type="PANTHER" id="PTHR47685:SF1">
    <property type="entry name" value="MAGNESIUM TRANSPORT PROTEIN CORA"/>
    <property type="match status" value="1"/>
</dbReference>
<keyword evidence="15" id="KW-1185">Reference proteome</keyword>
<evidence type="ECO:0000256" key="3">
    <source>
        <dbReference type="ARBA" id="ARBA00019439"/>
    </source>
</evidence>
<comment type="similarity">
    <text evidence="2">Belongs to the CorA metal ion transporter (MIT) (TC 1.A.35) family.</text>
</comment>
<dbReference type="GO" id="GO:0005886">
    <property type="term" value="C:plasma membrane"/>
    <property type="evidence" value="ECO:0007669"/>
    <property type="project" value="UniProtKB-SubCell"/>
</dbReference>
<proteinExistence type="inferred from homology"/>
<keyword evidence="8" id="KW-0460">Magnesium</keyword>
<evidence type="ECO:0000256" key="10">
    <source>
        <dbReference type="ARBA" id="ARBA00023065"/>
    </source>
</evidence>
<protein>
    <recommendedName>
        <fullName evidence="3">Magnesium transport protein CorA</fullName>
    </recommendedName>
</protein>
<dbReference type="SUPFAM" id="SSF143865">
    <property type="entry name" value="CorA soluble domain-like"/>
    <property type="match status" value="1"/>
</dbReference>
<dbReference type="Gene3D" id="3.30.460.20">
    <property type="entry name" value="CorA soluble domain-like"/>
    <property type="match status" value="1"/>
</dbReference>
<dbReference type="Gene3D" id="1.20.58.340">
    <property type="entry name" value="Magnesium transport protein CorA, transmembrane region"/>
    <property type="match status" value="1"/>
</dbReference>
<evidence type="ECO:0000256" key="5">
    <source>
        <dbReference type="ARBA" id="ARBA00022475"/>
    </source>
</evidence>
<feature type="transmembrane region" description="Helical" evidence="13">
    <location>
        <begin position="263"/>
        <end position="287"/>
    </location>
</feature>
<keyword evidence="6" id="KW-0997">Cell inner membrane</keyword>
<evidence type="ECO:0000256" key="2">
    <source>
        <dbReference type="ARBA" id="ARBA00009765"/>
    </source>
</evidence>
<organism evidence="14 15">
    <name type="scientific">Rhizobium glycinendophyticum</name>
    <dbReference type="NCBI Taxonomy" id="2589807"/>
    <lineage>
        <taxon>Bacteria</taxon>
        <taxon>Pseudomonadati</taxon>
        <taxon>Pseudomonadota</taxon>
        <taxon>Alphaproteobacteria</taxon>
        <taxon>Hyphomicrobiales</taxon>
        <taxon>Rhizobiaceae</taxon>
        <taxon>Rhizobium/Agrobacterium group</taxon>
        <taxon>Rhizobium</taxon>
    </lineage>
</organism>
<dbReference type="SUPFAM" id="SSF144083">
    <property type="entry name" value="Magnesium transport protein CorA, transmembrane region"/>
    <property type="match status" value="1"/>
</dbReference>
<dbReference type="CDD" id="cd12837">
    <property type="entry name" value="EcCorA-like_u1"/>
    <property type="match status" value="1"/>
</dbReference>
<keyword evidence="7 13" id="KW-0812">Transmembrane</keyword>
<keyword evidence="4" id="KW-0813">Transport</keyword>
<dbReference type="InterPro" id="IPR045863">
    <property type="entry name" value="CorA_TM1_TM2"/>
</dbReference>
<dbReference type="InterPro" id="IPR045861">
    <property type="entry name" value="CorA_cytoplasmic_dom"/>
</dbReference>